<dbReference type="Gene3D" id="3.60.10.10">
    <property type="entry name" value="Endonuclease/exonuclease/phosphatase"/>
    <property type="match status" value="1"/>
</dbReference>
<dbReference type="EMBL" id="JACVVK020000007">
    <property type="protein sequence ID" value="KAK7506260.1"/>
    <property type="molecule type" value="Genomic_DNA"/>
</dbReference>
<evidence type="ECO:0008006" key="3">
    <source>
        <dbReference type="Google" id="ProtNLM"/>
    </source>
</evidence>
<sequence length="238" mass="25809">MLSLKTRPGYPSDKAQTAHSSLTFNHCNLSFLSYPISKALSTFSSTGNSRIMTCVVGMTQTSKPLNSLSLSRDSGGIVCLVRSTVVKYFKQLDINTNGNFLAFVVDKKLFGSTNDVLLICAYVPPEFSPFCGVFGVDNGVSLLEEYVTDCLQASGNLPILLCGDLNSRTSNICPLRFDDSHIYDAQHGTDDGTLKCNSEDVVLNSYGKMLLNMCSAFGLCIMNGMCNGDLQGLLHIHI</sequence>
<proteinExistence type="predicted"/>
<organism evidence="1 2">
    <name type="scientific">Batillaria attramentaria</name>
    <dbReference type="NCBI Taxonomy" id="370345"/>
    <lineage>
        <taxon>Eukaryota</taxon>
        <taxon>Metazoa</taxon>
        <taxon>Spiralia</taxon>
        <taxon>Lophotrochozoa</taxon>
        <taxon>Mollusca</taxon>
        <taxon>Gastropoda</taxon>
        <taxon>Caenogastropoda</taxon>
        <taxon>Sorbeoconcha</taxon>
        <taxon>Cerithioidea</taxon>
        <taxon>Batillariidae</taxon>
        <taxon>Batillaria</taxon>
    </lineage>
</organism>
<reference evidence="1 2" key="1">
    <citation type="journal article" date="2023" name="Sci. Data">
        <title>Genome assembly of the Korean intertidal mud-creeper Batillaria attramentaria.</title>
        <authorList>
            <person name="Patra A.K."/>
            <person name="Ho P.T."/>
            <person name="Jun S."/>
            <person name="Lee S.J."/>
            <person name="Kim Y."/>
            <person name="Won Y.J."/>
        </authorList>
    </citation>
    <scope>NUCLEOTIDE SEQUENCE [LARGE SCALE GENOMIC DNA]</scope>
    <source>
        <strain evidence="1">Wonlab-2016</strain>
    </source>
</reference>
<dbReference type="InterPro" id="IPR036691">
    <property type="entry name" value="Endo/exonu/phosph_ase_sf"/>
</dbReference>
<evidence type="ECO:0000313" key="1">
    <source>
        <dbReference type="EMBL" id="KAK7506260.1"/>
    </source>
</evidence>
<gene>
    <name evidence="1" type="ORF">BaRGS_00002372</name>
</gene>
<accession>A0ABD0M3A6</accession>
<protein>
    <recommendedName>
        <fullName evidence="3">Endonuclease/exonuclease/phosphatase domain-containing protein</fullName>
    </recommendedName>
</protein>
<dbReference type="AlphaFoldDB" id="A0ABD0M3A6"/>
<dbReference type="SUPFAM" id="SSF56219">
    <property type="entry name" value="DNase I-like"/>
    <property type="match status" value="1"/>
</dbReference>
<keyword evidence="2" id="KW-1185">Reference proteome</keyword>
<dbReference type="Proteomes" id="UP001519460">
    <property type="component" value="Unassembled WGS sequence"/>
</dbReference>
<evidence type="ECO:0000313" key="2">
    <source>
        <dbReference type="Proteomes" id="UP001519460"/>
    </source>
</evidence>
<name>A0ABD0M3A6_9CAEN</name>
<comment type="caution">
    <text evidence="1">The sequence shown here is derived from an EMBL/GenBank/DDBJ whole genome shotgun (WGS) entry which is preliminary data.</text>
</comment>